<evidence type="ECO:0000313" key="3">
    <source>
        <dbReference type="Proteomes" id="UP000591131"/>
    </source>
</evidence>
<name>A0A7J6MCK8_PERCH</name>
<keyword evidence="3" id="KW-1185">Reference proteome</keyword>
<sequence>MLDSLLNAHVPAPVSESLQLISAFGTKQLACGGDAHSSAHTESCFANSFAPPPQGLPVGLQPGGTWPPPQQQGGGVQGFAPPSWPPAAPPAAAQQQQQPLMNVHPPTAAEPPSVRVSGDSYANEANRAAERISMLVLGGAAACGTLAGLWLAKPRGDRGGDSDSDMESDSD</sequence>
<accession>A0A7J6MCK8</accession>
<feature type="region of interest" description="Disordered" evidence="1">
    <location>
        <begin position="151"/>
        <end position="171"/>
    </location>
</feature>
<evidence type="ECO:0000313" key="2">
    <source>
        <dbReference type="EMBL" id="KAF4668910.1"/>
    </source>
</evidence>
<feature type="compositionally biased region" description="Low complexity" evidence="1">
    <location>
        <begin position="90"/>
        <end position="99"/>
    </location>
</feature>
<comment type="caution">
    <text evidence="2">The sequence shown here is derived from an EMBL/GenBank/DDBJ whole genome shotgun (WGS) entry which is preliminary data.</text>
</comment>
<gene>
    <name evidence="2" type="ORF">FOL47_002817</name>
</gene>
<reference evidence="2 3" key="1">
    <citation type="submission" date="2020-04" db="EMBL/GenBank/DDBJ databases">
        <title>Perkinsus chesapeaki whole genome sequence.</title>
        <authorList>
            <person name="Bogema D.R."/>
        </authorList>
    </citation>
    <scope>NUCLEOTIDE SEQUENCE [LARGE SCALE GENOMIC DNA]</scope>
    <source>
        <strain evidence="2">ATCC PRA-425</strain>
    </source>
</reference>
<evidence type="ECO:0000256" key="1">
    <source>
        <dbReference type="SAM" id="MobiDB-lite"/>
    </source>
</evidence>
<feature type="compositionally biased region" description="Acidic residues" evidence="1">
    <location>
        <begin position="162"/>
        <end position="171"/>
    </location>
</feature>
<organism evidence="2 3">
    <name type="scientific">Perkinsus chesapeaki</name>
    <name type="common">Clam parasite</name>
    <name type="synonym">Perkinsus andrewsi</name>
    <dbReference type="NCBI Taxonomy" id="330153"/>
    <lineage>
        <taxon>Eukaryota</taxon>
        <taxon>Sar</taxon>
        <taxon>Alveolata</taxon>
        <taxon>Perkinsozoa</taxon>
        <taxon>Perkinsea</taxon>
        <taxon>Perkinsida</taxon>
        <taxon>Perkinsidae</taxon>
        <taxon>Perkinsus</taxon>
    </lineage>
</organism>
<dbReference type="Proteomes" id="UP000591131">
    <property type="component" value="Unassembled WGS sequence"/>
</dbReference>
<protein>
    <submittedName>
        <fullName evidence="2">Uncharacterized protein</fullName>
    </submittedName>
</protein>
<dbReference type="AlphaFoldDB" id="A0A7J6MCK8"/>
<feature type="region of interest" description="Disordered" evidence="1">
    <location>
        <begin position="62"/>
        <end position="118"/>
    </location>
</feature>
<dbReference type="EMBL" id="JAAPAO010000181">
    <property type="protein sequence ID" value="KAF4668910.1"/>
    <property type="molecule type" value="Genomic_DNA"/>
</dbReference>
<proteinExistence type="predicted"/>